<dbReference type="InterPro" id="IPR031336">
    <property type="entry name" value="CDC73_C"/>
</dbReference>
<keyword evidence="5" id="KW-0539">Nucleus</keyword>
<dbReference type="FunFam" id="3.40.50.11990:FF:000002">
    <property type="entry name" value="protein CDC73 homolog"/>
    <property type="match status" value="1"/>
</dbReference>
<keyword evidence="3" id="KW-0805">Transcription regulation</keyword>
<dbReference type="InterPro" id="IPR007852">
    <property type="entry name" value="Cdc73/Parafibromin"/>
</dbReference>
<evidence type="ECO:0000256" key="5">
    <source>
        <dbReference type="ARBA" id="ARBA00023242"/>
    </source>
</evidence>
<feature type="domain" description="Cell division control protein 73 C-terminal" evidence="7">
    <location>
        <begin position="214"/>
        <end position="366"/>
    </location>
</feature>
<comment type="similarity">
    <text evidence="2">Belongs to the CDC73 family.</text>
</comment>
<keyword evidence="4" id="KW-0804">Transcription</keyword>
<evidence type="ECO:0000313" key="9">
    <source>
        <dbReference type="EMBL" id="RKP23469.1"/>
    </source>
</evidence>
<proteinExistence type="inferred from homology"/>
<sequence>LQQYAANKASIQLVDAAGNAVQQLTEAQGIVFGETSIPKTQRTTFKKSGTEEYYSVETLLLMIDHRDENYLAYLKAGVSAEIPTVTVMDRGKLLSLFTASQDTTATKRTPLDAGTAAAAGLHAEKRARIETDQGQVFSDQDIALAKAVIDREQVALSKDTLICGSRSFDDTYKRVRDLLTNQAAIKSKSSSSSGAATAGRSGGASGRSRPKGARIPIIIVPAAATSLINLYNVKQFLEEKSFVDSRASREHSTARPSLVNIERRNEGTDTTTVYQVIDSVDKLRPDDWKRVVAVFTTGAEWQFKNWVWQTPLEIFNNVKGYYLKYTDEPAKDTVQRWNVTILEVHKYKRHTDRVVVGEFWDALDAFIASKRPYLL</sequence>
<evidence type="ECO:0000256" key="4">
    <source>
        <dbReference type="ARBA" id="ARBA00023163"/>
    </source>
</evidence>
<protein>
    <submittedName>
        <fullName evidence="9">RNA pol II accessory factor, Cdc73 family-domain-containing protein</fullName>
    </submittedName>
</protein>
<dbReference type="Pfam" id="PF16050">
    <property type="entry name" value="CDC73_N"/>
    <property type="match status" value="1"/>
</dbReference>
<evidence type="ECO:0000256" key="3">
    <source>
        <dbReference type="ARBA" id="ARBA00023015"/>
    </source>
</evidence>
<dbReference type="PANTHER" id="PTHR12466">
    <property type="entry name" value="CDC73 DOMAIN PROTEIN"/>
    <property type="match status" value="1"/>
</dbReference>
<feature type="domain" description="Paf1 complex subunit Cdc73 N-terminal" evidence="8">
    <location>
        <begin position="26"/>
        <end position="161"/>
    </location>
</feature>
<dbReference type="Proteomes" id="UP000278143">
    <property type="component" value="Unassembled WGS sequence"/>
</dbReference>
<evidence type="ECO:0000256" key="6">
    <source>
        <dbReference type="SAM" id="MobiDB-lite"/>
    </source>
</evidence>
<evidence type="ECO:0000313" key="10">
    <source>
        <dbReference type="Proteomes" id="UP000278143"/>
    </source>
</evidence>
<dbReference type="EMBL" id="KZ990943">
    <property type="protein sequence ID" value="RKP23469.1"/>
    <property type="molecule type" value="Genomic_DNA"/>
</dbReference>
<dbReference type="AlphaFoldDB" id="A0A4V1J114"/>
<organism evidence="9 10">
    <name type="scientific">Syncephalis pseudoplumigaleata</name>
    <dbReference type="NCBI Taxonomy" id="1712513"/>
    <lineage>
        <taxon>Eukaryota</taxon>
        <taxon>Fungi</taxon>
        <taxon>Fungi incertae sedis</taxon>
        <taxon>Zoopagomycota</taxon>
        <taxon>Zoopagomycotina</taxon>
        <taxon>Zoopagomycetes</taxon>
        <taxon>Zoopagales</taxon>
        <taxon>Piptocephalidaceae</taxon>
        <taxon>Syncephalis</taxon>
    </lineage>
</organism>
<keyword evidence="10" id="KW-1185">Reference proteome</keyword>
<accession>A0A4V1J114</accession>
<evidence type="ECO:0000259" key="7">
    <source>
        <dbReference type="Pfam" id="PF05179"/>
    </source>
</evidence>
<feature type="region of interest" description="Disordered" evidence="6">
    <location>
        <begin position="189"/>
        <end position="210"/>
    </location>
</feature>
<evidence type="ECO:0000256" key="1">
    <source>
        <dbReference type="ARBA" id="ARBA00004123"/>
    </source>
</evidence>
<reference evidence="10" key="1">
    <citation type="journal article" date="2018" name="Nat. Microbiol.">
        <title>Leveraging single-cell genomics to expand the fungal tree of life.</title>
        <authorList>
            <person name="Ahrendt S.R."/>
            <person name="Quandt C.A."/>
            <person name="Ciobanu D."/>
            <person name="Clum A."/>
            <person name="Salamov A."/>
            <person name="Andreopoulos B."/>
            <person name="Cheng J.F."/>
            <person name="Woyke T."/>
            <person name="Pelin A."/>
            <person name="Henrissat B."/>
            <person name="Reynolds N.K."/>
            <person name="Benny G.L."/>
            <person name="Smith M.E."/>
            <person name="James T.Y."/>
            <person name="Grigoriev I.V."/>
        </authorList>
    </citation>
    <scope>NUCLEOTIDE SEQUENCE [LARGE SCALE GENOMIC DNA]</scope>
    <source>
        <strain evidence="10">Benny S71-1</strain>
    </source>
</reference>
<dbReference type="PANTHER" id="PTHR12466:SF8">
    <property type="entry name" value="PARAFIBROMIN"/>
    <property type="match status" value="1"/>
</dbReference>
<dbReference type="GO" id="GO:0006368">
    <property type="term" value="P:transcription elongation by RNA polymerase II"/>
    <property type="evidence" value="ECO:0007669"/>
    <property type="project" value="InterPro"/>
</dbReference>
<dbReference type="OrthoDB" id="2186602at2759"/>
<dbReference type="GO" id="GO:0032968">
    <property type="term" value="P:positive regulation of transcription elongation by RNA polymerase II"/>
    <property type="evidence" value="ECO:0007669"/>
    <property type="project" value="TreeGrafter"/>
</dbReference>
<dbReference type="Gene3D" id="3.40.50.11990">
    <property type="entry name" value="RNA polymerase II accessory factor, Cdc73 C-terminal domain"/>
    <property type="match status" value="1"/>
</dbReference>
<comment type="subcellular location">
    <subcellularLocation>
        <location evidence="1">Nucleus</location>
    </subcellularLocation>
</comment>
<feature type="compositionally biased region" description="Low complexity" evidence="6">
    <location>
        <begin position="189"/>
        <end position="199"/>
    </location>
</feature>
<dbReference type="GO" id="GO:0000993">
    <property type="term" value="F:RNA polymerase II complex binding"/>
    <property type="evidence" value="ECO:0007669"/>
    <property type="project" value="TreeGrafter"/>
</dbReference>
<dbReference type="GO" id="GO:0016593">
    <property type="term" value="C:Cdc73/Paf1 complex"/>
    <property type="evidence" value="ECO:0007669"/>
    <property type="project" value="InterPro"/>
</dbReference>
<evidence type="ECO:0000256" key="2">
    <source>
        <dbReference type="ARBA" id="ARBA00010427"/>
    </source>
</evidence>
<gene>
    <name evidence="9" type="ORF">SYNPS1DRAFT_30782</name>
</gene>
<dbReference type="InterPro" id="IPR032041">
    <property type="entry name" value="Cdc73_N"/>
</dbReference>
<evidence type="ECO:0000259" key="8">
    <source>
        <dbReference type="Pfam" id="PF16050"/>
    </source>
</evidence>
<dbReference type="Pfam" id="PF05179">
    <property type="entry name" value="CDC73_C"/>
    <property type="match status" value="1"/>
</dbReference>
<name>A0A4V1J114_9FUNG</name>
<feature type="non-terminal residue" evidence="9">
    <location>
        <position position="1"/>
    </location>
</feature>
<dbReference type="InterPro" id="IPR038103">
    <property type="entry name" value="CDC73_C_sf"/>
</dbReference>